<feature type="domain" description="DUF7600" evidence="1">
    <location>
        <begin position="333"/>
        <end position="493"/>
    </location>
</feature>
<protein>
    <recommendedName>
        <fullName evidence="1">DUF7600 domain-containing protein</fullName>
    </recommendedName>
</protein>
<dbReference type="SUPFAM" id="SSF51101">
    <property type="entry name" value="Mannose-binding lectins"/>
    <property type="match status" value="1"/>
</dbReference>
<dbReference type="Proteomes" id="UP000730481">
    <property type="component" value="Unassembled WGS sequence"/>
</dbReference>
<dbReference type="OrthoDB" id="5273847at2759"/>
<dbReference type="InterPro" id="IPR036404">
    <property type="entry name" value="Jacalin-like_lectin_dom_sf"/>
</dbReference>
<comment type="caution">
    <text evidence="2">The sequence shown here is derived from an EMBL/GenBank/DDBJ whole genome shotgun (WGS) entry which is preliminary data.</text>
</comment>
<dbReference type="Pfam" id="PF24539">
    <property type="entry name" value="DUF7600"/>
    <property type="match status" value="1"/>
</dbReference>
<proteinExistence type="predicted"/>
<dbReference type="AlphaFoldDB" id="A0A9P5A8H7"/>
<organism evidence="2 3">
    <name type="scientific">Fusarium beomiforme</name>
    <dbReference type="NCBI Taxonomy" id="44412"/>
    <lineage>
        <taxon>Eukaryota</taxon>
        <taxon>Fungi</taxon>
        <taxon>Dikarya</taxon>
        <taxon>Ascomycota</taxon>
        <taxon>Pezizomycotina</taxon>
        <taxon>Sordariomycetes</taxon>
        <taxon>Hypocreomycetidae</taxon>
        <taxon>Hypocreales</taxon>
        <taxon>Nectriaceae</taxon>
        <taxon>Fusarium</taxon>
        <taxon>Fusarium burgessii species complex</taxon>
    </lineage>
</organism>
<evidence type="ECO:0000259" key="1">
    <source>
        <dbReference type="Pfam" id="PF24539"/>
    </source>
</evidence>
<reference evidence="2" key="2">
    <citation type="submission" date="2020-02" db="EMBL/GenBank/DDBJ databases">
        <title>Identification and distribution of gene clusters putatively required for synthesis of sphingolipid metabolism inhibitors in phylogenetically diverse species of the filamentous fungus Fusarium.</title>
        <authorList>
            <person name="Kim H.-S."/>
            <person name="Busman M."/>
            <person name="Brown D.W."/>
            <person name="Divon H."/>
            <person name="Uhlig S."/>
            <person name="Proctor R.H."/>
        </authorList>
    </citation>
    <scope>NUCLEOTIDE SEQUENCE</scope>
    <source>
        <strain evidence="2">NRRL 25174</strain>
    </source>
</reference>
<accession>A0A9P5A8H7</accession>
<reference evidence="2" key="1">
    <citation type="journal article" date="2017" name="Mycologia">
        <title>Fusarium algeriense, sp. nov., a novel toxigenic crown rot pathogen of durum wheat from Algeria is nested in the Fusarium burgessii species complex.</title>
        <authorList>
            <person name="Laraba I."/>
            <person name="Keddad A."/>
            <person name="Boureghda H."/>
            <person name="Abdallah N."/>
            <person name="Vaughan M.M."/>
            <person name="Proctor R.H."/>
            <person name="Busman M."/>
            <person name="O'Donnell K."/>
        </authorList>
    </citation>
    <scope>NUCLEOTIDE SEQUENCE</scope>
    <source>
        <strain evidence="2">NRRL 25174</strain>
    </source>
</reference>
<gene>
    <name evidence="2" type="ORF">FBEOM_11957</name>
</gene>
<sequence>MKYCTLCGIPFTRRINEPWIENVRAVWVEGDSWNRTAISGVGRWGDYDDITSVTVPVNPQNRHDSQSGPGATIEVDLTPSDPTLFTDPDEIDTPWGYGFHESCWSILTKNHDPDLNNLFAACLSMPTDTSTLLDWGHDYGGASLLKPQFGMLVRTSRFQDLVALPQAFRSDPYHIPGLDYAIERAARLQDDVFLSHLEPKIQDLRSDSFYRLFPEVLQEIMIMLPTSDVRSLRLASPVFAMLELPARFWASRFQPGHEFDYLPEVQEHHPESWRALYLSVKIWGRGIPNMANRQRVWGIAKSLQATLTQIGGVSCQGFPLSTWFETGIDDSDQNTNYQAEVSWHTASRAVTEPGKSFFYGSRALRARTRCFPEPVKLRQMSVSFVYTAAGKFISGFSLIDNHDRTYSVGYQHKDTMLCMQLPFDQPIRGWELAMDISGIKGIAVVHIDGTLSSWAGESGGLPRWRLTGMKGVSSVKAEFDALKLVTLSRDNPPNDRNWVNNCLWYPKVPEERFLFSGSRGDEPPPKFNLPMSTVFFGESDGRYLSEMSEVFIWIFDTCHVAGIEFRFNDSSHDRQLGYTGPFDDNYPALRHFENSHDSTVSFPIDGPSGERLSNIEVQTQGWKVVGLKIHTNLGRSIQTPAYPWGTEKGWVTVNDKGSQIVGMFSTLARPLWDLGLISI</sequence>
<evidence type="ECO:0000313" key="2">
    <source>
        <dbReference type="EMBL" id="KAF4334215.1"/>
    </source>
</evidence>
<name>A0A9P5A8H7_9HYPO</name>
<dbReference type="InterPro" id="IPR056021">
    <property type="entry name" value="DUF7600"/>
</dbReference>
<dbReference type="EMBL" id="PVQB02000721">
    <property type="protein sequence ID" value="KAF4334215.1"/>
    <property type="molecule type" value="Genomic_DNA"/>
</dbReference>
<evidence type="ECO:0000313" key="3">
    <source>
        <dbReference type="Proteomes" id="UP000730481"/>
    </source>
</evidence>
<keyword evidence="3" id="KW-1185">Reference proteome</keyword>